<dbReference type="Pfam" id="PF13508">
    <property type="entry name" value="Acetyltransf_7"/>
    <property type="match status" value="1"/>
</dbReference>
<evidence type="ECO:0000313" key="3">
    <source>
        <dbReference type="Proteomes" id="UP000799537"/>
    </source>
</evidence>
<dbReference type="PROSITE" id="PS51186">
    <property type="entry name" value="GNAT"/>
    <property type="match status" value="1"/>
</dbReference>
<feature type="domain" description="N-acetyltransferase" evidence="1">
    <location>
        <begin position="8"/>
        <end position="204"/>
    </location>
</feature>
<dbReference type="GO" id="GO:0016747">
    <property type="term" value="F:acyltransferase activity, transferring groups other than amino-acyl groups"/>
    <property type="evidence" value="ECO:0007669"/>
    <property type="project" value="InterPro"/>
</dbReference>
<dbReference type="OrthoDB" id="2115692at2759"/>
<proteinExistence type="predicted"/>
<dbReference type="SUPFAM" id="SSF55729">
    <property type="entry name" value="Acyl-CoA N-acyltransferases (Nat)"/>
    <property type="match status" value="1"/>
</dbReference>
<gene>
    <name evidence="2" type="ORF">M409DRAFT_29263</name>
</gene>
<evidence type="ECO:0000313" key="2">
    <source>
        <dbReference type="EMBL" id="KAF2160182.1"/>
    </source>
</evidence>
<sequence>MAEDGSSIIYRDARIEDLESLETIVPRSFFAVNPFMKELLPDTPAIREWWRRIYEDLISNPNSYLPIAIDSTTNAVVGTITLDAVLQGQPAGGALTRYPGTEDRGKGWDEAIQHFAEHDNEAVGSRNRFLVEIMGVDSAYQGKGIGQRLVADACQYADAKGWPIWLETSAAKGFYQKQKLGFQLIAKDEDQGETGGQLLREPGAKG</sequence>
<keyword evidence="3" id="KW-1185">Reference proteome</keyword>
<dbReference type="PANTHER" id="PTHR42791:SF1">
    <property type="entry name" value="N-ACETYLTRANSFERASE DOMAIN-CONTAINING PROTEIN"/>
    <property type="match status" value="1"/>
</dbReference>
<dbReference type="Proteomes" id="UP000799537">
    <property type="component" value="Unassembled WGS sequence"/>
</dbReference>
<dbReference type="PANTHER" id="PTHR42791">
    <property type="entry name" value="GNAT FAMILY ACETYLTRANSFERASE"/>
    <property type="match status" value="1"/>
</dbReference>
<accession>A0A6A6C2T6</accession>
<protein>
    <recommendedName>
        <fullName evidence="1">N-acetyltransferase domain-containing protein</fullName>
    </recommendedName>
</protein>
<dbReference type="InterPro" id="IPR000182">
    <property type="entry name" value="GNAT_dom"/>
</dbReference>
<dbReference type="EMBL" id="ML993628">
    <property type="protein sequence ID" value="KAF2160182.1"/>
    <property type="molecule type" value="Genomic_DNA"/>
</dbReference>
<dbReference type="RefSeq" id="XP_033661071.1">
    <property type="nucleotide sequence ID" value="XM_033809387.1"/>
</dbReference>
<dbReference type="GeneID" id="54562659"/>
<reference evidence="2" key="1">
    <citation type="journal article" date="2020" name="Stud. Mycol.">
        <title>101 Dothideomycetes genomes: a test case for predicting lifestyles and emergence of pathogens.</title>
        <authorList>
            <person name="Haridas S."/>
            <person name="Albert R."/>
            <person name="Binder M."/>
            <person name="Bloem J."/>
            <person name="Labutti K."/>
            <person name="Salamov A."/>
            <person name="Andreopoulos B."/>
            <person name="Baker S."/>
            <person name="Barry K."/>
            <person name="Bills G."/>
            <person name="Bluhm B."/>
            <person name="Cannon C."/>
            <person name="Castanera R."/>
            <person name="Culley D."/>
            <person name="Daum C."/>
            <person name="Ezra D."/>
            <person name="Gonzalez J."/>
            <person name="Henrissat B."/>
            <person name="Kuo A."/>
            <person name="Liang C."/>
            <person name="Lipzen A."/>
            <person name="Lutzoni F."/>
            <person name="Magnuson J."/>
            <person name="Mondo S."/>
            <person name="Nolan M."/>
            <person name="Ohm R."/>
            <person name="Pangilinan J."/>
            <person name="Park H.-J."/>
            <person name="Ramirez L."/>
            <person name="Alfaro M."/>
            <person name="Sun H."/>
            <person name="Tritt A."/>
            <person name="Yoshinaga Y."/>
            <person name="Zwiers L.-H."/>
            <person name="Turgeon B."/>
            <person name="Goodwin S."/>
            <person name="Spatafora J."/>
            <person name="Crous P."/>
            <person name="Grigoriev I."/>
        </authorList>
    </citation>
    <scope>NUCLEOTIDE SEQUENCE</scope>
    <source>
        <strain evidence="2">ATCC 36951</strain>
    </source>
</reference>
<dbReference type="Gene3D" id="3.40.630.30">
    <property type="match status" value="1"/>
</dbReference>
<dbReference type="AlphaFoldDB" id="A0A6A6C2T6"/>
<evidence type="ECO:0000259" key="1">
    <source>
        <dbReference type="PROSITE" id="PS51186"/>
    </source>
</evidence>
<dbReference type="InterPro" id="IPR052523">
    <property type="entry name" value="Trichothecene_AcTrans"/>
</dbReference>
<dbReference type="CDD" id="cd04301">
    <property type="entry name" value="NAT_SF"/>
    <property type="match status" value="1"/>
</dbReference>
<dbReference type="InterPro" id="IPR016181">
    <property type="entry name" value="Acyl_CoA_acyltransferase"/>
</dbReference>
<organism evidence="2 3">
    <name type="scientific">Zasmidium cellare ATCC 36951</name>
    <dbReference type="NCBI Taxonomy" id="1080233"/>
    <lineage>
        <taxon>Eukaryota</taxon>
        <taxon>Fungi</taxon>
        <taxon>Dikarya</taxon>
        <taxon>Ascomycota</taxon>
        <taxon>Pezizomycotina</taxon>
        <taxon>Dothideomycetes</taxon>
        <taxon>Dothideomycetidae</taxon>
        <taxon>Mycosphaerellales</taxon>
        <taxon>Mycosphaerellaceae</taxon>
        <taxon>Zasmidium</taxon>
    </lineage>
</organism>
<name>A0A6A6C2T6_ZASCE</name>